<feature type="domain" description="FAD-binding 8" evidence="11">
    <location>
        <begin position="276"/>
        <end position="328"/>
    </location>
</feature>
<evidence type="ECO:0000256" key="6">
    <source>
        <dbReference type="ARBA" id="ARBA00023065"/>
    </source>
</evidence>
<dbReference type="SUPFAM" id="SSF63380">
    <property type="entry name" value="Riboflavin synthase domain-like"/>
    <property type="match status" value="1"/>
</dbReference>
<evidence type="ECO:0000256" key="3">
    <source>
        <dbReference type="ARBA" id="ARBA00022982"/>
    </source>
</evidence>
<comment type="subcellular location">
    <subcellularLocation>
        <location evidence="1">Membrane</location>
        <topology evidence="1">Multi-pass membrane protein</topology>
    </subcellularLocation>
</comment>
<dbReference type="GO" id="GO:0006811">
    <property type="term" value="P:monoatomic ion transport"/>
    <property type="evidence" value="ECO:0007669"/>
    <property type="project" value="UniProtKB-KW"/>
</dbReference>
<keyword evidence="6" id="KW-0813">Transport</keyword>
<dbReference type="EMBL" id="MBFU01000028">
    <property type="protein sequence ID" value="PWA03136.1"/>
    <property type="molecule type" value="Genomic_DNA"/>
</dbReference>
<dbReference type="InterPro" id="IPR013130">
    <property type="entry name" value="Fe3_Rdtase_TM_dom"/>
</dbReference>
<feature type="transmembrane region" description="Helical" evidence="9">
    <location>
        <begin position="170"/>
        <end position="191"/>
    </location>
</feature>
<evidence type="ECO:0000259" key="12">
    <source>
        <dbReference type="Pfam" id="PF08030"/>
    </source>
</evidence>
<dbReference type="PRINTS" id="PR00466">
    <property type="entry name" value="GP91PHOX"/>
</dbReference>
<keyword evidence="4 9" id="KW-1133">Transmembrane helix</keyword>
<dbReference type="Pfam" id="PF08022">
    <property type="entry name" value="FAD_binding_8"/>
    <property type="match status" value="1"/>
</dbReference>
<feature type="compositionally biased region" description="Polar residues" evidence="8">
    <location>
        <begin position="84"/>
        <end position="108"/>
    </location>
</feature>
<dbReference type="GO" id="GO:0005886">
    <property type="term" value="C:plasma membrane"/>
    <property type="evidence" value="ECO:0007669"/>
    <property type="project" value="TreeGrafter"/>
</dbReference>
<dbReference type="Pfam" id="PF01794">
    <property type="entry name" value="Ferric_reduct"/>
    <property type="match status" value="1"/>
</dbReference>
<gene>
    <name evidence="13" type="ORF">BB558_000707</name>
</gene>
<dbReference type="GO" id="GO:0016491">
    <property type="term" value="F:oxidoreductase activity"/>
    <property type="evidence" value="ECO:0007669"/>
    <property type="project" value="UniProtKB-KW"/>
</dbReference>
<evidence type="ECO:0000256" key="7">
    <source>
        <dbReference type="ARBA" id="ARBA00023136"/>
    </source>
</evidence>
<protein>
    <recommendedName>
        <fullName evidence="15">FAD-binding FR-type domain-containing protein</fullName>
    </recommendedName>
</protein>
<comment type="caution">
    <text evidence="13">The sequence shown here is derived from an EMBL/GenBank/DDBJ whole genome shotgun (WGS) entry which is preliminary data.</text>
</comment>
<feature type="transmembrane region" description="Helical" evidence="9">
    <location>
        <begin position="12"/>
        <end position="31"/>
    </location>
</feature>
<evidence type="ECO:0000256" key="9">
    <source>
        <dbReference type="SAM" id="Phobius"/>
    </source>
</evidence>
<dbReference type="InterPro" id="IPR039261">
    <property type="entry name" value="FNR_nucleotide-bd"/>
</dbReference>
<reference evidence="13 14" key="1">
    <citation type="journal article" date="2018" name="MBio">
        <title>Comparative Genomics Reveals the Core Gene Toolbox for the Fungus-Insect Symbiosis.</title>
        <authorList>
            <person name="Wang Y."/>
            <person name="Stata M."/>
            <person name="Wang W."/>
            <person name="Stajich J.E."/>
            <person name="White M.M."/>
            <person name="Moncalvo J.M."/>
        </authorList>
    </citation>
    <scope>NUCLEOTIDE SEQUENCE [LARGE SCALE GENOMIC DNA]</scope>
    <source>
        <strain evidence="13 14">AUS-126-30</strain>
    </source>
</reference>
<feature type="domain" description="Ferric oxidoreductase" evidence="10">
    <location>
        <begin position="166"/>
        <end position="213"/>
    </location>
</feature>
<dbReference type="Pfam" id="PF08030">
    <property type="entry name" value="NAD_binding_6"/>
    <property type="match status" value="1"/>
</dbReference>
<dbReference type="InterPro" id="IPR013121">
    <property type="entry name" value="Fe_red_NAD-bd_6"/>
</dbReference>
<keyword evidence="5" id="KW-0560">Oxidoreductase</keyword>
<evidence type="ECO:0000256" key="2">
    <source>
        <dbReference type="ARBA" id="ARBA00022692"/>
    </source>
</evidence>
<feature type="compositionally biased region" description="Polar residues" evidence="8">
    <location>
        <begin position="135"/>
        <end position="145"/>
    </location>
</feature>
<evidence type="ECO:0000313" key="14">
    <source>
        <dbReference type="Proteomes" id="UP000245591"/>
    </source>
</evidence>
<dbReference type="InterPro" id="IPR017938">
    <property type="entry name" value="Riboflavin_synthase-like_b-brl"/>
</dbReference>
<keyword evidence="7 9" id="KW-0472">Membrane</keyword>
<evidence type="ECO:0000259" key="10">
    <source>
        <dbReference type="Pfam" id="PF01794"/>
    </source>
</evidence>
<dbReference type="Gene3D" id="3.40.50.80">
    <property type="entry name" value="Nucleotide-binding domain of ferredoxin-NADP reductase (FNR) module"/>
    <property type="match status" value="1"/>
</dbReference>
<dbReference type="CDD" id="cd06186">
    <property type="entry name" value="NOX_Duox_like_FAD_NADP"/>
    <property type="match status" value="1"/>
</dbReference>
<evidence type="ECO:0000313" key="13">
    <source>
        <dbReference type="EMBL" id="PWA03136.1"/>
    </source>
</evidence>
<organism evidence="13 14">
    <name type="scientific">Smittium angustum</name>
    <dbReference type="NCBI Taxonomy" id="133377"/>
    <lineage>
        <taxon>Eukaryota</taxon>
        <taxon>Fungi</taxon>
        <taxon>Fungi incertae sedis</taxon>
        <taxon>Zoopagomycota</taxon>
        <taxon>Kickxellomycotina</taxon>
        <taxon>Harpellomycetes</taxon>
        <taxon>Harpellales</taxon>
        <taxon>Legeriomycetaceae</taxon>
        <taxon>Smittium</taxon>
    </lineage>
</organism>
<sequence length="608" mass="68377">MITSLNDFTITNSGIFVILAVVQPTIYLYKVYHKGPMNKINSYFQPTFVLIDMNLALTFIFIAKNKRKEIEILQKRQDNDDSPKPSTTRKGPTPSVNKQTNGPTQTGTIHTSIVTSQSHTPSATLNLFASSVSGQTHTPSITGQNSTISNSGQTSTSSASSHGSPGQDMLITGFVGLGFLFVIMLASLPIVRKKFYRFFYYTHHLFLVVVVVLSIHVGGFSIWLAMMILYAIDRSVRLFYYSKRPGPESVSIRRWSRNICELRIPTEFLKLSSTNFAGKFINIQIPKISSLEWHPFDIGSNIRDGYIAVYIANTGKWTNSLFELAFDSLSQEGKYAYYTDHNYRVSNDIILKNYIDIYLGIGSNTQKQSDQNTDGHLKSNTSSFSIPMRISYLYGSQAENILENQTILLVAGGTGISPMISIIKQVIRQSDTGNNNEKPVHKVSDILLVWACREPEAFDLLEETLQEISSCEMSRNIFVELYSTKTILAPVNMLKTSYSPQATLRDSGSSEFTRDEKQNNFEKYSDFVELIYNRPNMKEIIKRTASQYGSNKRIGVTAAGPDSLVESAYRGVNYMNRVSKRNSSGNADDYKIVLNSEMNFYSGEKWLK</sequence>
<name>A0A2U1JDF5_SMIAN</name>
<evidence type="ECO:0000256" key="1">
    <source>
        <dbReference type="ARBA" id="ARBA00004141"/>
    </source>
</evidence>
<keyword evidence="6" id="KW-0406">Ion transport</keyword>
<evidence type="ECO:0000256" key="5">
    <source>
        <dbReference type="ARBA" id="ARBA00023002"/>
    </source>
</evidence>
<dbReference type="InterPro" id="IPR000778">
    <property type="entry name" value="Cyt_b245_heavy_chain"/>
</dbReference>
<feature type="region of interest" description="Disordered" evidence="8">
    <location>
        <begin position="135"/>
        <end position="164"/>
    </location>
</feature>
<feature type="transmembrane region" description="Helical" evidence="9">
    <location>
        <begin position="203"/>
        <end position="232"/>
    </location>
</feature>
<keyword evidence="2 9" id="KW-0812">Transmembrane</keyword>
<keyword evidence="3" id="KW-0249">Electron transport</keyword>
<dbReference type="PANTHER" id="PTHR11972">
    <property type="entry name" value="NADPH OXIDASE"/>
    <property type="match status" value="1"/>
</dbReference>
<feature type="domain" description="Ferric reductase NAD binding" evidence="12">
    <location>
        <begin position="406"/>
        <end position="570"/>
    </location>
</feature>
<dbReference type="AlphaFoldDB" id="A0A2U1JDF5"/>
<proteinExistence type="predicted"/>
<accession>A0A2U1JDF5</accession>
<dbReference type="InterPro" id="IPR050369">
    <property type="entry name" value="RBOH/FRE"/>
</dbReference>
<feature type="region of interest" description="Disordered" evidence="8">
    <location>
        <begin position="74"/>
        <end position="108"/>
    </location>
</feature>
<evidence type="ECO:0000256" key="4">
    <source>
        <dbReference type="ARBA" id="ARBA00022989"/>
    </source>
</evidence>
<dbReference type="SUPFAM" id="SSF52343">
    <property type="entry name" value="Ferredoxin reductase-like, C-terminal NADP-linked domain"/>
    <property type="match status" value="1"/>
</dbReference>
<feature type="transmembrane region" description="Helical" evidence="9">
    <location>
        <begin position="43"/>
        <end position="63"/>
    </location>
</feature>
<evidence type="ECO:0008006" key="15">
    <source>
        <dbReference type="Google" id="ProtNLM"/>
    </source>
</evidence>
<dbReference type="InterPro" id="IPR013112">
    <property type="entry name" value="FAD-bd_8"/>
</dbReference>
<feature type="compositionally biased region" description="Low complexity" evidence="8">
    <location>
        <begin position="146"/>
        <end position="164"/>
    </location>
</feature>
<feature type="compositionally biased region" description="Basic and acidic residues" evidence="8">
    <location>
        <begin position="74"/>
        <end position="83"/>
    </location>
</feature>
<dbReference type="Proteomes" id="UP000245591">
    <property type="component" value="Unassembled WGS sequence"/>
</dbReference>
<dbReference type="PANTHER" id="PTHR11972:SF69">
    <property type="entry name" value="FERRIC REDUCTION OXIDASE 6-RELATED"/>
    <property type="match status" value="1"/>
</dbReference>
<keyword evidence="14" id="KW-1185">Reference proteome</keyword>
<evidence type="ECO:0000259" key="11">
    <source>
        <dbReference type="Pfam" id="PF08022"/>
    </source>
</evidence>
<evidence type="ECO:0000256" key="8">
    <source>
        <dbReference type="SAM" id="MobiDB-lite"/>
    </source>
</evidence>